<dbReference type="EMBL" id="LUKE01000004">
    <property type="protein sequence ID" value="KYG63210.1"/>
    <property type="molecule type" value="Genomic_DNA"/>
</dbReference>
<sequence>MSNEIPESLRLFLRRNINSVSLLDVLFLLKRGAPQTWSPEELSVEMRTNKSYAASQLAELQALNLIHLDGTKYIYDPSPQDREMIEALESLYNSRRSTVINFIYSQPIDSIRDFADAFKIKKD</sequence>
<dbReference type="Proteomes" id="UP000075320">
    <property type="component" value="Unassembled WGS sequence"/>
</dbReference>
<evidence type="ECO:0000313" key="2">
    <source>
        <dbReference type="Proteomes" id="UP000075320"/>
    </source>
</evidence>
<comment type="caution">
    <text evidence="1">The sequence shown here is derived from an EMBL/GenBank/DDBJ whole genome shotgun (WGS) entry which is preliminary data.</text>
</comment>
<dbReference type="OrthoDB" id="5294839at2"/>
<dbReference type="AlphaFoldDB" id="A0A150WHV9"/>
<organism evidence="1 2">
    <name type="scientific">Bdellovibrio bacteriovorus</name>
    <dbReference type="NCBI Taxonomy" id="959"/>
    <lineage>
        <taxon>Bacteria</taxon>
        <taxon>Pseudomonadati</taxon>
        <taxon>Bdellovibrionota</taxon>
        <taxon>Bdellovibrionia</taxon>
        <taxon>Bdellovibrionales</taxon>
        <taxon>Pseudobdellovibrionaceae</taxon>
        <taxon>Bdellovibrio</taxon>
    </lineage>
</organism>
<evidence type="ECO:0000313" key="1">
    <source>
        <dbReference type="EMBL" id="KYG63210.1"/>
    </source>
</evidence>
<name>A0A150WHV9_BDEBC</name>
<dbReference type="RefSeq" id="WP_061836285.1">
    <property type="nucleotide sequence ID" value="NZ_LUKE01000004.1"/>
</dbReference>
<reference evidence="1 2" key="1">
    <citation type="submission" date="2016-03" db="EMBL/GenBank/DDBJ databases">
        <authorList>
            <person name="Ploux O."/>
        </authorList>
    </citation>
    <scope>NUCLEOTIDE SEQUENCE [LARGE SCALE GENOMIC DNA]</scope>
    <source>
        <strain evidence="1 2">R0</strain>
    </source>
</reference>
<evidence type="ECO:0008006" key="3">
    <source>
        <dbReference type="Google" id="ProtNLM"/>
    </source>
</evidence>
<keyword evidence="2" id="KW-1185">Reference proteome</keyword>
<gene>
    <name evidence="1" type="ORF">AZI86_16030</name>
</gene>
<protein>
    <recommendedName>
        <fullName evidence="3">HTH marR-type domain-containing protein</fullName>
    </recommendedName>
</protein>
<accession>A0A150WHV9</accession>
<proteinExistence type="predicted"/>